<dbReference type="AlphaFoldDB" id="A0A7H0H319"/>
<dbReference type="CDD" id="cd06267">
    <property type="entry name" value="PBP1_LacI_sugar_binding-like"/>
    <property type="match status" value="1"/>
</dbReference>
<dbReference type="InterPro" id="IPR000843">
    <property type="entry name" value="HTH_LacI"/>
</dbReference>
<dbReference type="InterPro" id="IPR046335">
    <property type="entry name" value="LacI/GalR-like_sensor"/>
</dbReference>
<dbReference type="GO" id="GO:0003700">
    <property type="term" value="F:DNA-binding transcription factor activity"/>
    <property type="evidence" value="ECO:0007669"/>
    <property type="project" value="TreeGrafter"/>
</dbReference>
<evidence type="ECO:0000256" key="3">
    <source>
        <dbReference type="ARBA" id="ARBA00023163"/>
    </source>
</evidence>
<dbReference type="PROSITE" id="PS00356">
    <property type="entry name" value="HTH_LACI_1"/>
    <property type="match status" value="1"/>
</dbReference>
<dbReference type="KEGG" id="tdf:H9L22_11660"/>
<dbReference type="CDD" id="cd01392">
    <property type="entry name" value="HTH_LacI"/>
    <property type="match status" value="1"/>
</dbReference>
<accession>A0A7H0H319</accession>
<name>A0A7H0H319_9ACTN</name>
<keyword evidence="6" id="KW-1185">Reference proteome</keyword>
<protein>
    <submittedName>
        <fullName evidence="5">LacI family DNA-binding transcriptional regulator</fullName>
    </submittedName>
</protein>
<dbReference type="SUPFAM" id="SSF47413">
    <property type="entry name" value="lambda repressor-like DNA-binding domains"/>
    <property type="match status" value="1"/>
</dbReference>
<gene>
    <name evidence="5" type="ORF">H9L22_11660</name>
</gene>
<reference evidence="5 6" key="1">
    <citation type="submission" date="2020-08" db="EMBL/GenBank/DDBJ databases">
        <title>Genome sequence of Tessaracoccus defluvii JCM 17540T.</title>
        <authorList>
            <person name="Hyun D.-W."/>
            <person name="Bae J.-W."/>
        </authorList>
    </citation>
    <scope>NUCLEOTIDE SEQUENCE [LARGE SCALE GENOMIC DNA]</scope>
    <source>
        <strain evidence="5 6">JCM 17540</strain>
    </source>
</reference>
<keyword evidence="2 5" id="KW-0238">DNA-binding</keyword>
<dbReference type="Pfam" id="PF00356">
    <property type="entry name" value="LacI"/>
    <property type="match status" value="1"/>
</dbReference>
<evidence type="ECO:0000313" key="6">
    <source>
        <dbReference type="Proteomes" id="UP000516117"/>
    </source>
</evidence>
<dbReference type="Pfam" id="PF13377">
    <property type="entry name" value="Peripla_BP_3"/>
    <property type="match status" value="1"/>
</dbReference>
<evidence type="ECO:0000259" key="4">
    <source>
        <dbReference type="PROSITE" id="PS50932"/>
    </source>
</evidence>
<dbReference type="SUPFAM" id="SSF53822">
    <property type="entry name" value="Periplasmic binding protein-like I"/>
    <property type="match status" value="1"/>
</dbReference>
<dbReference type="PANTHER" id="PTHR30146">
    <property type="entry name" value="LACI-RELATED TRANSCRIPTIONAL REPRESSOR"/>
    <property type="match status" value="1"/>
</dbReference>
<evidence type="ECO:0000256" key="1">
    <source>
        <dbReference type="ARBA" id="ARBA00023015"/>
    </source>
</evidence>
<dbReference type="Gene3D" id="1.10.260.40">
    <property type="entry name" value="lambda repressor-like DNA-binding domains"/>
    <property type="match status" value="1"/>
</dbReference>
<dbReference type="PANTHER" id="PTHR30146:SF109">
    <property type="entry name" value="HTH-TYPE TRANSCRIPTIONAL REGULATOR GALS"/>
    <property type="match status" value="1"/>
</dbReference>
<proteinExistence type="predicted"/>
<evidence type="ECO:0000256" key="2">
    <source>
        <dbReference type="ARBA" id="ARBA00023125"/>
    </source>
</evidence>
<dbReference type="EMBL" id="CP060789">
    <property type="protein sequence ID" value="QNP54935.1"/>
    <property type="molecule type" value="Genomic_DNA"/>
</dbReference>
<dbReference type="PROSITE" id="PS50932">
    <property type="entry name" value="HTH_LACI_2"/>
    <property type="match status" value="1"/>
</dbReference>
<keyword evidence="1" id="KW-0805">Transcription regulation</keyword>
<organism evidence="5 6">
    <name type="scientific">Tessaracoccus defluvii</name>
    <dbReference type="NCBI Taxonomy" id="1285901"/>
    <lineage>
        <taxon>Bacteria</taxon>
        <taxon>Bacillati</taxon>
        <taxon>Actinomycetota</taxon>
        <taxon>Actinomycetes</taxon>
        <taxon>Propionibacteriales</taxon>
        <taxon>Propionibacteriaceae</taxon>
        <taxon>Tessaracoccus</taxon>
    </lineage>
</organism>
<keyword evidence="3" id="KW-0804">Transcription</keyword>
<dbReference type="RefSeq" id="WP_187720071.1">
    <property type="nucleotide sequence ID" value="NZ_BAABBL010000004.1"/>
</dbReference>
<dbReference type="Proteomes" id="UP000516117">
    <property type="component" value="Chromosome"/>
</dbReference>
<evidence type="ECO:0000313" key="5">
    <source>
        <dbReference type="EMBL" id="QNP54935.1"/>
    </source>
</evidence>
<dbReference type="InterPro" id="IPR028082">
    <property type="entry name" value="Peripla_BP_I"/>
</dbReference>
<dbReference type="SMART" id="SM00354">
    <property type="entry name" value="HTH_LACI"/>
    <property type="match status" value="1"/>
</dbReference>
<dbReference type="InterPro" id="IPR010982">
    <property type="entry name" value="Lambda_DNA-bd_dom_sf"/>
</dbReference>
<dbReference type="GO" id="GO:0000976">
    <property type="term" value="F:transcription cis-regulatory region binding"/>
    <property type="evidence" value="ECO:0007669"/>
    <property type="project" value="TreeGrafter"/>
</dbReference>
<sequence length="325" mass="33867">MTDVAKVAGVSLKTVSRVVNGVETVDQVLAARVDAAIADLGYRHNLVAAGLKAGSGTRLIGLIATMLSDPFYGAVASAVDAVARARGFGVLMTGSGEDPAVEEQLAHDLCTHQVRGLIVVPAAESVAHLAPEVARGLKVVCIDRPAAGIGADTVLVDNRALGRAMAGQLAGRGHRRVGVVLGSERVYTHRERFAGIREGLAAVGIDLDPALVVRDADEPDGASGGAMRILTSDDPPTAVLTTNNRVTLGVLSVLGRLDRRVDLIGFDDPEYSRLLPLPVTLVAQDPAELGRIAAERLFARLDGDDSPARRIVVPARVVTRGGAWA</sequence>
<feature type="domain" description="HTH lacI-type" evidence="4">
    <location>
        <begin position="1"/>
        <end position="53"/>
    </location>
</feature>
<dbReference type="Gene3D" id="3.40.50.2300">
    <property type="match status" value="2"/>
</dbReference>